<dbReference type="Pfam" id="PF00068">
    <property type="entry name" value="Phospholip_A2_1"/>
    <property type="match status" value="1"/>
</dbReference>
<feature type="domain" description="Phospholipase A2-like central" evidence="1">
    <location>
        <begin position="5"/>
        <end position="68"/>
    </location>
</feature>
<dbReference type="InterPro" id="IPR016090">
    <property type="entry name" value="PLA2-like_dom"/>
</dbReference>
<evidence type="ECO:0000259" key="1">
    <source>
        <dbReference type="Pfam" id="PF00068"/>
    </source>
</evidence>
<dbReference type="InterPro" id="IPR036444">
    <property type="entry name" value="PLipase_A2_dom_sf"/>
</dbReference>
<dbReference type="EMBL" id="MJIE01000001">
    <property type="protein sequence ID" value="OLR56956.1"/>
    <property type="molecule type" value="Genomic_DNA"/>
</dbReference>
<dbReference type="GO" id="GO:0006644">
    <property type="term" value="P:phospholipid metabolic process"/>
    <property type="evidence" value="ECO:0007669"/>
    <property type="project" value="InterPro"/>
</dbReference>
<reference evidence="2 3" key="1">
    <citation type="journal article" date="2016" name="Appl. Environ. Microbiol.">
        <title>Function and Phylogeny of Bacterial Butyryl Coenzyme A:Acetate Transferases and Their Diversity in the Proximal Colon of Swine.</title>
        <authorList>
            <person name="Trachsel J."/>
            <person name="Bayles D.O."/>
            <person name="Looft T."/>
            <person name="Levine U.Y."/>
            <person name="Allen H.K."/>
        </authorList>
    </citation>
    <scope>NUCLEOTIDE SEQUENCE [LARGE SCALE GENOMIC DNA]</scope>
    <source>
        <strain evidence="2 3">68-3-10</strain>
    </source>
</reference>
<dbReference type="AlphaFoldDB" id="A0A1Q9JL99"/>
<organism evidence="2 3">
    <name type="scientific">Hornefia porci</name>
    <dbReference type="NCBI Taxonomy" id="2652292"/>
    <lineage>
        <taxon>Bacteria</taxon>
        <taxon>Bacillati</taxon>
        <taxon>Bacillota</taxon>
        <taxon>Clostridia</taxon>
        <taxon>Peptostreptococcales</taxon>
        <taxon>Anaerovoracaceae</taxon>
        <taxon>Hornefia</taxon>
    </lineage>
</organism>
<dbReference type="Gene3D" id="1.20.90.10">
    <property type="entry name" value="Phospholipase A2 domain"/>
    <property type="match status" value="1"/>
</dbReference>
<dbReference type="SUPFAM" id="SSF48619">
    <property type="entry name" value="Phospholipase A2, PLA2"/>
    <property type="match status" value="1"/>
</dbReference>
<protein>
    <recommendedName>
        <fullName evidence="1">Phospholipase A2-like central domain-containing protein</fullName>
    </recommendedName>
</protein>
<evidence type="ECO:0000313" key="3">
    <source>
        <dbReference type="Proteomes" id="UP000187404"/>
    </source>
</evidence>
<comment type="caution">
    <text evidence="2">The sequence shown here is derived from an EMBL/GenBank/DDBJ whole genome shotgun (WGS) entry which is preliminary data.</text>
</comment>
<dbReference type="Proteomes" id="UP000187404">
    <property type="component" value="Unassembled WGS sequence"/>
</dbReference>
<name>A0A1Q9JL99_9FIRM</name>
<keyword evidence="3" id="KW-1185">Reference proteome</keyword>
<proteinExistence type="predicted"/>
<evidence type="ECO:0000313" key="2">
    <source>
        <dbReference type="EMBL" id="OLR56956.1"/>
    </source>
</evidence>
<sequence length="101" mass="11249">MAAAQKKAIAFPVYGNWCGPYYGSGTPIDLLDKGCKNHDVCYENKGRHKCSCDKTFLSYINTNYNKMTGVKQKAMAKVIKAWLQIKTSNVTKKGGNFSCKK</sequence>
<accession>A0A1Q9JL99</accession>
<dbReference type="GO" id="GO:0004623">
    <property type="term" value="F:phospholipase A2 activity"/>
    <property type="evidence" value="ECO:0007669"/>
    <property type="project" value="InterPro"/>
</dbReference>
<dbReference type="GO" id="GO:0050482">
    <property type="term" value="P:arachidonate secretion"/>
    <property type="evidence" value="ECO:0007669"/>
    <property type="project" value="InterPro"/>
</dbReference>
<dbReference type="STRING" id="1261640.BHK98_05900"/>
<gene>
    <name evidence="2" type="ORF">BHK98_05900</name>
</gene>